<feature type="non-terminal residue" evidence="3">
    <location>
        <position position="1"/>
    </location>
</feature>
<dbReference type="Proteomes" id="UP000193498">
    <property type="component" value="Unassembled WGS sequence"/>
</dbReference>
<sequence length="172" mass="20138">TKFIVTFFIFAGIVYMRTLQSLYFVTGAVNCVFLAKFLQQILRQPRPNLPAHAKQHSKYGMPSAHSQLITFVTIYFSLSLLEAEWSHQQWLLIPINAVYLSLIYARLNTGRHTFAQVFVGVLAGLVFGGFWYTWWSKYWGKIAQQYSWYQKYGDITKINLPQYTGVYDYKDY</sequence>
<protein>
    <recommendedName>
        <fullName evidence="2">Phosphatidic acid phosphatase type 2/haloperoxidase domain-containing protein</fullName>
    </recommendedName>
</protein>
<reference evidence="3 4" key="1">
    <citation type="submission" date="2016-07" db="EMBL/GenBank/DDBJ databases">
        <title>Pervasive Adenine N6-methylation of Active Genes in Fungi.</title>
        <authorList>
            <consortium name="DOE Joint Genome Institute"/>
            <person name="Mondo S.J."/>
            <person name="Dannebaum R.O."/>
            <person name="Kuo R.C."/>
            <person name="Labutti K."/>
            <person name="Haridas S."/>
            <person name="Kuo A."/>
            <person name="Salamov A."/>
            <person name="Ahrendt S.R."/>
            <person name="Lipzen A."/>
            <person name="Sullivan W."/>
            <person name="Andreopoulos W.B."/>
            <person name="Clum A."/>
            <person name="Lindquist E."/>
            <person name="Daum C."/>
            <person name="Ramamoorthy G.K."/>
            <person name="Gryganskyi A."/>
            <person name="Culley D."/>
            <person name="Magnuson J.K."/>
            <person name="James T.Y."/>
            <person name="O'Malley M.A."/>
            <person name="Stajich J.E."/>
            <person name="Spatafora J.W."/>
            <person name="Visel A."/>
            <person name="Grigoriev I.V."/>
        </authorList>
    </citation>
    <scope>NUCLEOTIDE SEQUENCE [LARGE SCALE GENOMIC DNA]</scope>
    <source>
        <strain evidence="3 4">CBS 931.73</strain>
    </source>
</reference>
<keyword evidence="1" id="KW-0812">Transmembrane</keyword>
<dbReference type="AlphaFoldDB" id="A0A1Y1Y3Q3"/>
<dbReference type="GO" id="GO:0042392">
    <property type="term" value="F:sphingosine-1-phosphate phosphatase activity"/>
    <property type="evidence" value="ECO:0007669"/>
    <property type="project" value="TreeGrafter"/>
</dbReference>
<gene>
    <name evidence="3" type="ORF">K493DRAFT_225985</name>
</gene>
<dbReference type="SUPFAM" id="SSF48317">
    <property type="entry name" value="Acid phosphatase/Vanadium-dependent haloperoxidase"/>
    <property type="match status" value="1"/>
</dbReference>
<dbReference type="OrthoDB" id="302705at2759"/>
<evidence type="ECO:0000313" key="4">
    <source>
        <dbReference type="Proteomes" id="UP000193498"/>
    </source>
</evidence>
<accession>A0A1Y1Y3Q3</accession>
<dbReference type="STRING" id="1314790.A0A1Y1Y3Q3"/>
<keyword evidence="1" id="KW-0472">Membrane</keyword>
<feature type="transmembrane region" description="Helical" evidence="1">
    <location>
        <begin position="114"/>
        <end position="134"/>
    </location>
</feature>
<organism evidence="3 4">
    <name type="scientific">Basidiobolus meristosporus CBS 931.73</name>
    <dbReference type="NCBI Taxonomy" id="1314790"/>
    <lineage>
        <taxon>Eukaryota</taxon>
        <taxon>Fungi</taxon>
        <taxon>Fungi incertae sedis</taxon>
        <taxon>Zoopagomycota</taxon>
        <taxon>Entomophthoromycotina</taxon>
        <taxon>Basidiobolomycetes</taxon>
        <taxon>Basidiobolales</taxon>
        <taxon>Basidiobolaceae</taxon>
        <taxon>Basidiobolus</taxon>
    </lineage>
</organism>
<feature type="domain" description="Phosphatidic acid phosphatase type 2/haloperoxidase" evidence="2">
    <location>
        <begin position="21"/>
        <end position="132"/>
    </location>
</feature>
<dbReference type="InterPro" id="IPR000326">
    <property type="entry name" value="PAP2/HPO"/>
</dbReference>
<evidence type="ECO:0000313" key="3">
    <source>
        <dbReference type="EMBL" id="ORX92346.1"/>
    </source>
</evidence>
<name>A0A1Y1Y3Q3_9FUNG</name>
<dbReference type="PANTHER" id="PTHR14969:SF13">
    <property type="entry name" value="AT30094P"/>
    <property type="match status" value="1"/>
</dbReference>
<dbReference type="InterPro" id="IPR036938">
    <property type="entry name" value="PAP2/HPO_sf"/>
</dbReference>
<dbReference type="EMBL" id="MCFE01000282">
    <property type="protein sequence ID" value="ORX92346.1"/>
    <property type="molecule type" value="Genomic_DNA"/>
</dbReference>
<dbReference type="Gene3D" id="1.20.144.10">
    <property type="entry name" value="Phosphatidic acid phosphatase type 2/haloperoxidase"/>
    <property type="match status" value="1"/>
</dbReference>
<evidence type="ECO:0000256" key="1">
    <source>
        <dbReference type="SAM" id="Phobius"/>
    </source>
</evidence>
<keyword evidence="4" id="KW-1185">Reference proteome</keyword>
<dbReference type="SMART" id="SM00014">
    <property type="entry name" value="acidPPc"/>
    <property type="match status" value="1"/>
</dbReference>
<proteinExistence type="predicted"/>
<feature type="transmembrane region" description="Helical" evidence="1">
    <location>
        <begin position="90"/>
        <end position="107"/>
    </location>
</feature>
<dbReference type="PANTHER" id="PTHR14969">
    <property type="entry name" value="SPHINGOSINE-1-PHOSPHATE PHOSPHOHYDROLASE"/>
    <property type="match status" value="1"/>
</dbReference>
<comment type="caution">
    <text evidence="3">The sequence shown here is derived from an EMBL/GenBank/DDBJ whole genome shotgun (WGS) entry which is preliminary data.</text>
</comment>
<keyword evidence="1" id="KW-1133">Transmembrane helix</keyword>
<dbReference type="InParanoid" id="A0A1Y1Y3Q3"/>
<evidence type="ECO:0000259" key="2">
    <source>
        <dbReference type="SMART" id="SM00014"/>
    </source>
</evidence>
<dbReference type="Pfam" id="PF01569">
    <property type="entry name" value="PAP2"/>
    <property type="match status" value="1"/>
</dbReference>